<keyword evidence="2" id="KW-0408">Iron</keyword>
<comment type="caution">
    <text evidence="6">The sequence shown here is derived from an EMBL/GenBank/DDBJ whole genome shotgun (WGS) entry which is preliminary data.</text>
</comment>
<dbReference type="CDD" id="cd02909">
    <property type="entry name" value="cupin_pirin_N"/>
    <property type="match status" value="1"/>
</dbReference>
<evidence type="ECO:0000313" key="6">
    <source>
        <dbReference type="EMBL" id="GLL01820.1"/>
    </source>
</evidence>
<dbReference type="GO" id="GO:0046872">
    <property type="term" value="F:metal ion binding"/>
    <property type="evidence" value="ECO:0007669"/>
    <property type="project" value="UniProtKB-KW"/>
</dbReference>
<dbReference type="Proteomes" id="UP001143480">
    <property type="component" value="Unassembled WGS sequence"/>
</dbReference>
<dbReference type="InterPro" id="IPR014710">
    <property type="entry name" value="RmlC-like_jellyroll"/>
</dbReference>
<dbReference type="InterPro" id="IPR012093">
    <property type="entry name" value="Pirin"/>
</dbReference>
<dbReference type="PIRSF" id="PIRSF006232">
    <property type="entry name" value="Pirin"/>
    <property type="match status" value="1"/>
</dbReference>
<feature type="binding site" evidence="2">
    <location>
        <position position="128"/>
    </location>
    <ligand>
        <name>Fe cation</name>
        <dbReference type="ChEBI" id="CHEBI:24875"/>
    </ligand>
</feature>
<dbReference type="InterPro" id="IPR003829">
    <property type="entry name" value="Pirin_N_dom"/>
</dbReference>
<dbReference type="PANTHER" id="PTHR13903:SF8">
    <property type="entry name" value="PIRIN"/>
    <property type="match status" value="1"/>
</dbReference>
<feature type="domain" description="Pirin C-terminal" evidence="5">
    <location>
        <begin position="203"/>
        <end position="311"/>
    </location>
</feature>
<sequence length="326" mass="34574">MPAITVDNVLALPRVGTPDPIASQARPVVSVTTAPKGYEGEGFPVRRAFAGVDLRALDPFIHMDQMGEVDYAPGEPKGTPWHPHRGFETVTYIIDGEFVHQDSNGGGGTITNGDTQWMTAGAGILHIETPPEHLVVSGGLFHGFQLWVNLPKASKLVAPRYQDIRGRQVSLLTSPDGGSLLRVIAGELDGHAGPGSTYTPITMVHATISPGASLTLPWRKDFNALAYVMAGKGTVGPKGRPIELGQLAVFGEGDHVTLTADAKQDPNHPALDVLFLGGQPIREPVAMYGPFVMNTKAEVVQAFEDYQAGRLGSIPAAHADVRGEAS</sequence>
<dbReference type="AlphaFoldDB" id="A0A9W6KKG3"/>
<evidence type="ECO:0000259" key="4">
    <source>
        <dbReference type="Pfam" id="PF02678"/>
    </source>
</evidence>
<feature type="binding site" evidence="2">
    <location>
        <position position="82"/>
    </location>
    <ligand>
        <name>Fe cation</name>
        <dbReference type="ChEBI" id="CHEBI:24875"/>
    </ligand>
</feature>
<dbReference type="CDD" id="cd02247">
    <property type="entry name" value="cupin_pirin_C"/>
    <property type="match status" value="1"/>
</dbReference>
<evidence type="ECO:0000256" key="3">
    <source>
        <dbReference type="RuleBase" id="RU003457"/>
    </source>
</evidence>
<reference evidence="6" key="1">
    <citation type="journal article" date="2014" name="Int. J. Syst. Evol. Microbiol.">
        <title>Complete genome sequence of Corynebacterium casei LMG S-19264T (=DSM 44701T), isolated from a smear-ripened cheese.</title>
        <authorList>
            <consortium name="US DOE Joint Genome Institute (JGI-PGF)"/>
            <person name="Walter F."/>
            <person name="Albersmeier A."/>
            <person name="Kalinowski J."/>
            <person name="Ruckert C."/>
        </authorList>
    </citation>
    <scope>NUCLEOTIDE SEQUENCE</scope>
    <source>
        <strain evidence="6">VKM Ac-1321</strain>
    </source>
</reference>
<keyword evidence="7" id="KW-1185">Reference proteome</keyword>
<dbReference type="Pfam" id="PF05726">
    <property type="entry name" value="Pirin_C"/>
    <property type="match status" value="1"/>
</dbReference>
<evidence type="ECO:0000313" key="7">
    <source>
        <dbReference type="Proteomes" id="UP001143480"/>
    </source>
</evidence>
<dbReference type="InterPro" id="IPR011051">
    <property type="entry name" value="RmlC_Cupin_sf"/>
</dbReference>
<dbReference type="SUPFAM" id="SSF51182">
    <property type="entry name" value="RmlC-like cupins"/>
    <property type="match status" value="1"/>
</dbReference>
<evidence type="ECO:0000259" key="5">
    <source>
        <dbReference type="Pfam" id="PF05726"/>
    </source>
</evidence>
<dbReference type="Pfam" id="PF02678">
    <property type="entry name" value="Pirin"/>
    <property type="match status" value="1"/>
</dbReference>
<proteinExistence type="inferred from homology"/>
<dbReference type="PANTHER" id="PTHR13903">
    <property type="entry name" value="PIRIN-RELATED"/>
    <property type="match status" value="1"/>
</dbReference>
<feature type="domain" description="Pirin N-terminal" evidence="4">
    <location>
        <begin position="43"/>
        <end position="148"/>
    </location>
</feature>
<dbReference type="InterPro" id="IPR008778">
    <property type="entry name" value="Pirin_C_dom"/>
</dbReference>
<reference evidence="6" key="2">
    <citation type="submission" date="2023-01" db="EMBL/GenBank/DDBJ databases">
        <authorList>
            <person name="Sun Q."/>
            <person name="Evtushenko L."/>
        </authorList>
    </citation>
    <scope>NUCLEOTIDE SEQUENCE</scope>
    <source>
        <strain evidence="6">VKM Ac-1321</strain>
    </source>
</reference>
<organism evidence="6 7">
    <name type="scientific">Dactylosporangium matsuzakiense</name>
    <dbReference type="NCBI Taxonomy" id="53360"/>
    <lineage>
        <taxon>Bacteria</taxon>
        <taxon>Bacillati</taxon>
        <taxon>Actinomycetota</taxon>
        <taxon>Actinomycetes</taxon>
        <taxon>Micromonosporales</taxon>
        <taxon>Micromonosporaceae</taxon>
        <taxon>Dactylosporangium</taxon>
    </lineage>
</organism>
<dbReference type="RefSeq" id="WP_223102372.1">
    <property type="nucleotide sequence ID" value="NZ_BAAAXA010000003.1"/>
</dbReference>
<keyword evidence="2" id="KW-0479">Metal-binding</keyword>
<evidence type="ECO:0008006" key="8">
    <source>
        <dbReference type="Google" id="ProtNLM"/>
    </source>
</evidence>
<gene>
    <name evidence="6" type="ORF">GCM10017581_035620</name>
</gene>
<evidence type="ECO:0000256" key="1">
    <source>
        <dbReference type="ARBA" id="ARBA00008416"/>
    </source>
</evidence>
<evidence type="ECO:0000256" key="2">
    <source>
        <dbReference type="PIRSR" id="PIRSR006232-1"/>
    </source>
</evidence>
<accession>A0A9W6KKG3</accession>
<comment type="similarity">
    <text evidence="1 3">Belongs to the pirin family.</text>
</comment>
<feature type="binding site" evidence="2">
    <location>
        <position position="84"/>
    </location>
    <ligand>
        <name>Fe cation</name>
        <dbReference type="ChEBI" id="CHEBI:24875"/>
    </ligand>
</feature>
<dbReference type="Gene3D" id="2.60.120.10">
    <property type="entry name" value="Jelly Rolls"/>
    <property type="match status" value="2"/>
</dbReference>
<protein>
    <recommendedName>
        <fullName evidence="8">Pirin</fullName>
    </recommendedName>
</protein>
<comment type="cofactor">
    <cofactor evidence="2">
        <name>Fe cation</name>
        <dbReference type="ChEBI" id="CHEBI:24875"/>
    </cofactor>
    <text evidence="2">Binds 1 Fe cation per subunit.</text>
</comment>
<dbReference type="EMBL" id="BSFP01000018">
    <property type="protein sequence ID" value="GLL01820.1"/>
    <property type="molecule type" value="Genomic_DNA"/>
</dbReference>
<name>A0A9W6KKG3_9ACTN</name>
<feature type="binding site" evidence="2">
    <location>
        <position position="126"/>
    </location>
    <ligand>
        <name>Fe cation</name>
        <dbReference type="ChEBI" id="CHEBI:24875"/>
    </ligand>
</feature>